<dbReference type="Pfam" id="PF16123">
    <property type="entry name" value="HAGH_C"/>
    <property type="match status" value="1"/>
</dbReference>
<proteinExistence type="inferred from homology"/>
<evidence type="ECO:0000256" key="7">
    <source>
        <dbReference type="HAMAP-Rule" id="MF_01374"/>
    </source>
</evidence>
<feature type="binding site" evidence="7">
    <location>
        <position position="58"/>
    </location>
    <ligand>
        <name>Zn(2+)</name>
        <dbReference type="ChEBI" id="CHEBI:29105"/>
        <label>2</label>
    </ligand>
</feature>
<comment type="function">
    <text evidence="7">Thiolesterase that catalyzes the hydrolysis of S-D-lactoyl-glutathione to form glutathione and D-lactic acid.</text>
</comment>
<name>A0ABQ1FTZ0_9GAMM</name>
<keyword evidence="6 7" id="KW-0862">Zinc</keyword>
<dbReference type="HAMAP" id="MF_01374">
    <property type="entry name" value="Glyoxalase_2"/>
    <property type="match status" value="1"/>
</dbReference>
<evidence type="ECO:0000256" key="4">
    <source>
        <dbReference type="ARBA" id="ARBA00022723"/>
    </source>
</evidence>
<evidence type="ECO:0000259" key="8">
    <source>
        <dbReference type="SMART" id="SM00849"/>
    </source>
</evidence>
<keyword evidence="5 7" id="KW-0378">Hydrolase</keyword>
<feature type="binding site" evidence="7">
    <location>
        <position position="53"/>
    </location>
    <ligand>
        <name>Zn(2+)</name>
        <dbReference type="ChEBI" id="CHEBI:29105"/>
        <label>1</label>
    </ligand>
</feature>
<dbReference type="SMART" id="SM00849">
    <property type="entry name" value="Lactamase_B"/>
    <property type="match status" value="1"/>
</dbReference>
<evidence type="ECO:0000256" key="1">
    <source>
        <dbReference type="ARBA" id="ARBA00001623"/>
    </source>
</evidence>
<dbReference type="InterPro" id="IPR017782">
    <property type="entry name" value="Hydroxyacylglutathione_Hdrlase"/>
</dbReference>
<feature type="binding site" evidence="7">
    <location>
        <position position="165"/>
    </location>
    <ligand>
        <name>Zn(2+)</name>
        <dbReference type="ChEBI" id="CHEBI:29105"/>
        <label>2</label>
    </ligand>
</feature>
<dbReference type="GO" id="GO:0016787">
    <property type="term" value="F:hydrolase activity"/>
    <property type="evidence" value="ECO:0007669"/>
    <property type="project" value="UniProtKB-KW"/>
</dbReference>
<gene>
    <name evidence="7 9" type="primary">gloB</name>
    <name evidence="9" type="ORF">GCM10011328_00040</name>
</gene>
<evidence type="ECO:0000256" key="3">
    <source>
        <dbReference type="ARBA" id="ARBA00006759"/>
    </source>
</evidence>
<dbReference type="InterPro" id="IPR035680">
    <property type="entry name" value="Clx_II_MBL"/>
</dbReference>
<dbReference type="Gene3D" id="3.60.15.10">
    <property type="entry name" value="Ribonuclease Z/Hydroxyacylglutathione hydrolase-like"/>
    <property type="match status" value="1"/>
</dbReference>
<evidence type="ECO:0000256" key="2">
    <source>
        <dbReference type="ARBA" id="ARBA00004963"/>
    </source>
</evidence>
<dbReference type="SUPFAM" id="SSF56281">
    <property type="entry name" value="Metallo-hydrolase/oxidoreductase"/>
    <property type="match status" value="1"/>
</dbReference>
<dbReference type="PANTHER" id="PTHR43705">
    <property type="entry name" value="HYDROXYACYLGLUTATHIONE HYDROLASE"/>
    <property type="match status" value="1"/>
</dbReference>
<feature type="binding site" evidence="7">
    <location>
        <position position="57"/>
    </location>
    <ligand>
        <name>Zn(2+)</name>
        <dbReference type="ChEBI" id="CHEBI:29105"/>
        <label>2</label>
    </ligand>
</feature>
<dbReference type="PANTHER" id="PTHR43705:SF1">
    <property type="entry name" value="HYDROXYACYLGLUTATHIONE HYDROLASE GLOB"/>
    <property type="match status" value="1"/>
</dbReference>
<evidence type="ECO:0000313" key="10">
    <source>
        <dbReference type="Proteomes" id="UP000627464"/>
    </source>
</evidence>
<comment type="cofactor">
    <cofactor evidence="7">
        <name>Zn(2+)</name>
        <dbReference type="ChEBI" id="CHEBI:29105"/>
    </cofactor>
    <text evidence="7">Binds 2 Zn(2+) ions per subunit.</text>
</comment>
<feature type="binding site" evidence="7">
    <location>
        <position position="55"/>
    </location>
    <ligand>
        <name>Zn(2+)</name>
        <dbReference type="ChEBI" id="CHEBI:29105"/>
        <label>1</label>
    </ligand>
</feature>
<feature type="binding site" evidence="7">
    <location>
        <position position="127"/>
    </location>
    <ligand>
        <name>Zn(2+)</name>
        <dbReference type="ChEBI" id="CHEBI:29105"/>
        <label>2</label>
    </ligand>
</feature>
<evidence type="ECO:0000313" key="9">
    <source>
        <dbReference type="EMBL" id="GGA29583.1"/>
    </source>
</evidence>
<comment type="similarity">
    <text evidence="3 7">Belongs to the metallo-beta-lactamase superfamily. Glyoxalase II family.</text>
</comment>
<dbReference type="InterPro" id="IPR036866">
    <property type="entry name" value="RibonucZ/Hydroxyglut_hydro"/>
</dbReference>
<keyword evidence="4 7" id="KW-0479">Metal-binding</keyword>
<keyword evidence="10" id="KW-1185">Reference proteome</keyword>
<accession>A0ABQ1FTZ0</accession>
<dbReference type="EC" id="3.1.2.6" evidence="7"/>
<feature type="domain" description="Metallo-beta-lactamase" evidence="8">
    <location>
        <begin position="11"/>
        <end position="165"/>
    </location>
</feature>
<dbReference type="CDD" id="cd07723">
    <property type="entry name" value="hydroxyacylglutathione_hydrolase_MBL-fold"/>
    <property type="match status" value="1"/>
</dbReference>
<organism evidence="9 10">
    <name type="scientific">Hafnia psychrotolerans</name>
    <dbReference type="NCBI Taxonomy" id="1477018"/>
    <lineage>
        <taxon>Bacteria</taxon>
        <taxon>Pseudomonadati</taxon>
        <taxon>Pseudomonadota</taxon>
        <taxon>Gammaproteobacteria</taxon>
        <taxon>Enterobacterales</taxon>
        <taxon>Hafniaceae</taxon>
        <taxon>Hafnia</taxon>
    </lineage>
</organism>
<dbReference type="InterPro" id="IPR032282">
    <property type="entry name" value="HAGH_C"/>
</dbReference>
<reference evidence="10" key="1">
    <citation type="journal article" date="2019" name="Int. J. Syst. Evol. Microbiol.">
        <title>The Global Catalogue of Microorganisms (GCM) 10K type strain sequencing project: providing services to taxonomists for standard genome sequencing and annotation.</title>
        <authorList>
            <consortium name="The Broad Institute Genomics Platform"/>
            <consortium name="The Broad Institute Genome Sequencing Center for Infectious Disease"/>
            <person name="Wu L."/>
            <person name="Ma J."/>
        </authorList>
    </citation>
    <scope>NUCLEOTIDE SEQUENCE [LARGE SCALE GENOMIC DNA]</scope>
    <source>
        <strain evidence="10">CGMCC 1.12806</strain>
    </source>
</reference>
<dbReference type="NCBIfam" id="TIGR03413">
    <property type="entry name" value="GSH_gloB"/>
    <property type="match status" value="1"/>
</dbReference>
<feature type="binding site" evidence="7">
    <location>
        <position position="110"/>
    </location>
    <ligand>
        <name>Zn(2+)</name>
        <dbReference type="ChEBI" id="CHEBI:29105"/>
        <label>1</label>
    </ligand>
</feature>
<dbReference type="InterPro" id="IPR001279">
    <property type="entry name" value="Metallo-B-lactamas"/>
</dbReference>
<sequence length="251" mass="28401">MNLISIPALQDNYIWLLDDQNGHCLIVDPGEAAPVLNALKSRKLTPTAILLTHHHHDHVDGVKEIWAQFPELKLYGPAEIPAQSGRIILKNGDVKEIGGVKWQIFATPGHTLGHISYYSAPYLFCGDTLFSAGCGRLFEGTPEQMYQSFQQLAQLPDETLVCAAHEYTLSNLKFSRSILPDDHDIDHHERNVQEMRKKGQPSLPTTLGLERKINLFLRCDDIDLQNKLKLNDPLKPAWHVFAHLRQLKDSF</sequence>
<protein>
    <recommendedName>
        <fullName evidence="7">Hydroxyacylglutathione hydrolase</fullName>
        <ecNumber evidence="7">3.1.2.6</ecNumber>
    </recommendedName>
    <alternativeName>
        <fullName evidence="7">Glyoxalase II</fullName>
        <shortName evidence="7">Glx II</shortName>
    </alternativeName>
</protein>
<comment type="catalytic activity">
    <reaction evidence="1 7">
        <text>an S-(2-hydroxyacyl)glutathione + H2O = a 2-hydroxy carboxylate + glutathione + H(+)</text>
        <dbReference type="Rhea" id="RHEA:21864"/>
        <dbReference type="ChEBI" id="CHEBI:15377"/>
        <dbReference type="ChEBI" id="CHEBI:15378"/>
        <dbReference type="ChEBI" id="CHEBI:57925"/>
        <dbReference type="ChEBI" id="CHEBI:58896"/>
        <dbReference type="ChEBI" id="CHEBI:71261"/>
        <dbReference type="EC" id="3.1.2.6"/>
    </reaction>
</comment>
<dbReference type="EMBL" id="BMFZ01000001">
    <property type="protein sequence ID" value="GGA29583.1"/>
    <property type="molecule type" value="Genomic_DNA"/>
</dbReference>
<dbReference type="Proteomes" id="UP000627464">
    <property type="component" value="Unassembled WGS sequence"/>
</dbReference>
<comment type="caution">
    <text evidence="9">The sequence shown here is derived from an EMBL/GenBank/DDBJ whole genome shotgun (WGS) entry which is preliminary data.</text>
</comment>
<feature type="binding site" evidence="7">
    <location>
        <position position="127"/>
    </location>
    <ligand>
        <name>Zn(2+)</name>
        <dbReference type="ChEBI" id="CHEBI:29105"/>
        <label>1</label>
    </ligand>
</feature>
<comment type="subunit">
    <text evidence="7">Monomer.</text>
</comment>
<evidence type="ECO:0000256" key="5">
    <source>
        <dbReference type="ARBA" id="ARBA00022801"/>
    </source>
</evidence>
<comment type="pathway">
    <text evidence="2 7">Secondary metabolite metabolism; methylglyoxal degradation; (R)-lactate from methylglyoxal: step 2/2.</text>
</comment>
<dbReference type="InterPro" id="IPR050110">
    <property type="entry name" value="Glyoxalase_II_hydrolase"/>
</dbReference>
<dbReference type="PIRSF" id="PIRSF005457">
    <property type="entry name" value="Glx"/>
    <property type="match status" value="1"/>
</dbReference>
<dbReference type="RefSeq" id="WP_188469191.1">
    <property type="nucleotide sequence ID" value="NZ_BMFZ01000001.1"/>
</dbReference>
<evidence type="ECO:0000256" key="6">
    <source>
        <dbReference type="ARBA" id="ARBA00022833"/>
    </source>
</evidence>
<dbReference type="Pfam" id="PF00753">
    <property type="entry name" value="Lactamase_B"/>
    <property type="match status" value="1"/>
</dbReference>